<sequence>MVKTRTFADPLTEISASTVKNSGRFKASARQPSFSSNSRTRISAAPSLLNMHLPFSTSTIELTICSVFFKAFNPSSNLERRPRTAREVPERSSPSLLSTTWINTGIAPARTARVQLPWNCTSSAKVLSR</sequence>
<dbReference type="AlphaFoldDB" id="A0A5D2CC01"/>
<evidence type="ECO:0000313" key="1">
    <source>
        <dbReference type="EMBL" id="TYG67107.1"/>
    </source>
</evidence>
<gene>
    <name evidence="1" type="ORF">ES288_D05G051900v1</name>
</gene>
<dbReference type="EMBL" id="CM017705">
    <property type="protein sequence ID" value="TYG67107.1"/>
    <property type="molecule type" value="Genomic_DNA"/>
</dbReference>
<proteinExistence type="predicted"/>
<name>A0A5D2CC01_GOSDA</name>
<evidence type="ECO:0000313" key="2">
    <source>
        <dbReference type="Proteomes" id="UP000323506"/>
    </source>
</evidence>
<accession>A0A5D2CC01</accession>
<keyword evidence="2" id="KW-1185">Reference proteome</keyword>
<reference evidence="1 2" key="1">
    <citation type="submission" date="2019-06" db="EMBL/GenBank/DDBJ databases">
        <title>WGS assembly of Gossypium darwinii.</title>
        <authorList>
            <person name="Chen Z.J."/>
            <person name="Sreedasyam A."/>
            <person name="Ando A."/>
            <person name="Song Q."/>
            <person name="De L."/>
            <person name="Hulse-Kemp A."/>
            <person name="Ding M."/>
            <person name="Ye W."/>
            <person name="Kirkbride R."/>
            <person name="Jenkins J."/>
            <person name="Plott C."/>
            <person name="Lovell J."/>
            <person name="Lin Y.-M."/>
            <person name="Vaughn R."/>
            <person name="Liu B."/>
            <person name="Li W."/>
            <person name="Simpson S."/>
            <person name="Scheffler B."/>
            <person name="Saski C."/>
            <person name="Grover C."/>
            <person name="Hu G."/>
            <person name="Conover J."/>
            <person name="Carlson J."/>
            <person name="Shu S."/>
            <person name="Boston L."/>
            <person name="Williams M."/>
            <person name="Peterson D."/>
            <person name="Mcgee K."/>
            <person name="Jones D."/>
            <person name="Wendel J."/>
            <person name="Stelly D."/>
            <person name="Grimwood J."/>
            <person name="Schmutz J."/>
        </authorList>
    </citation>
    <scope>NUCLEOTIDE SEQUENCE [LARGE SCALE GENOMIC DNA]</scope>
    <source>
        <strain evidence="1">1808015.09</strain>
    </source>
</reference>
<dbReference type="Proteomes" id="UP000323506">
    <property type="component" value="Chromosome D05"/>
</dbReference>
<organism evidence="1 2">
    <name type="scientific">Gossypium darwinii</name>
    <name type="common">Darwin's cotton</name>
    <name type="synonym">Gossypium barbadense var. darwinii</name>
    <dbReference type="NCBI Taxonomy" id="34276"/>
    <lineage>
        <taxon>Eukaryota</taxon>
        <taxon>Viridiplantae</taxon>
        <taxon>Streptophyta</taxon>
        <taxon>Embryophyta</taxon>
        <taxon>Tracheophyta</taxon>
        <taxon>Spermatophyta</taxon>
        <taxon>Magnoliopsida</taxon>
        <taxon>eudicotyledons</taxon>
        <taxon>Gunneridae</taxon>
        <taxon>Pentapetalae</taxon>
        <taxon>rosids</taxon>
        <taxon>malvids</taxon>
        <taxon>Malvales</taxon>
        <taxon>Malvaceae</taxon>
        <taxon>Malvoideae</taxon>
        <taxon>Gossypium</taxon>
    </lineage>
</organism>
<protein>
    <submittedName>
        <fullName evidence="1">Uncharacterized protein</fullName>
    </submittedName>
</protein>